<protein>
    <submittedName>
        <fullName evidence="2">Uncharacterized protein</fullName>
    </submittedName>
</protein>
<comment type="caution">
    <text evidence="2">The sequence shown here is derived from an EMBL/GenBank/DDBJ whole genome shotgun (WGS) entry which is preliminary data.</text>
</comment>
<evidence type="ECO:0000313" key="2">
    <source>
        <dbReference type="EMBL" id="MPM82885.1"/>
    </source>
</evidence>
<reference evidence="2" key="1">
    <citation type="submission" date="2019-08" db="EMBL/GenBank/DDBJ databases">
        <authorList>
            <person name="Kucharzyk K."/>
            <person name="Murdoch R.W."/>
            <person name="Higgins S."/>
            <person name="Loffler F."/>
        </authorList>
    </citation>
    <scope>NUCLEOTIDE SEQUENCE</scope>
</reference>
<gene>
    <name evidence="2" type="ORF">SDC9_129947</name>
</gene>
<name>A0A645D189_9ZZZZ</name>
<evidence type="ECO:0000256" key="1">
    <source>
        <dbReference type="SAM" id="MobiDB-lite"/>
    </source>
</evidence>
<sequence length="87" mass="9036">MLFFAARAPLSGHRHTIFCPDISDGGFTRAEHERPDGASAIAQNAFRAAACRGNTRAERISDTGTDGGAGKGTRPAGTTGHGRGIVR</sequence>
<accession>A0A645D189</accession>
<organism evidence="2">
    <name type="scientific">bioreactor metagenome</name>
    <dbReference type="NCBI Taxonomy" id="1076179"/>
    <lineage>
        <taxon>unclassified sequences</taxon>
        <taxon>metagenomes</taxon>
        <taxon>ecological metagenomes</taxon>
    </lineage>
</organism>
<feature type="region of interest" description="Disordered" evidence="1">
    <location>
        <begin position="53"/>
        <end position="87"/>
    </location>
</feature>
<proteinExistence type="predicted"/>
<dbReference type="AlphaFoldDB" id="A0A645D189"/>
<dbReference type="EMBL" id="VSSQ01031828">
    <property type="protein sequence ID" value="MPM82885.1"/>
    <property type="molecule type" value="Genomic_DNA"/>
</dbReference>